<feature type="transmembrane region" description="Helical" evidence="5">
    <location>
        <begin position="217"/>
        <end position="236"/>
    </location>
</feature>
<organism evidence="7 8">
    <name type="scientific">Elysia crispata</name>
    <name type="common">lettuce slug</name>
    <dbReference type="NCBI Taxonomy" id="231223"/>
    <lineage>
        <taxon>Eukaryota</taxon>
        <taxon>Metazoa</taxon>
        <taxon>Spiralia</taxon>
        <taxon>Lophotrochozoa</taxon>
        <taxon>Mollusca</taxon>
        <taxon>Gastropoda</taxon>
        <taxon>Heterobranchia</taxon>
        <taxon>Euthyneura</taxon>
        <taxon>Panpulmonata</taxon>
        <taxon>Sacoglossa</taxon>
        <taxon>Placobranchoidea</taxon>
        <taxon>Plakobranchidae</taxon>
        <taxon>Elysia</taxon>
    </lineage>
</organism>
<feature type="transmembrane region" description="Helical" evidence="5">
    <location>
        <begin position="242"/>
        <end position="261"/>
    </location>
</feature>
<feature type="transmembrane region" description="Helical" evidence="5">
    <location>
        <begin position="457"/>
        <end position="475"/>
    </location>
</feature>
<evidence type="ECO:0000256" key="2">
    <source>
        <dbReference type="ARBA" id="ARBA00022692"/>
    </source>
</evidence>
<evidence type="ECO:0000256" key="3">
    <source>
        <dbReference type="ARBA" id="ARBA00022989"/>
    </source>
</evidence>
<dbReference type="EMBL" id="JAWDGP010007247">
    <property type="protein sequence ID" value="KAK3727245.1"/>
    <property type="molecule type" value="Genomic_DNA"/>
</dbReference>
<dbReference type="AlphaFoldDB" id="A0AAE1CPS1"/>
<feature type="transmembrane region" description="Helical" evidence="5">
    <location>
        <begin position="142"/>
        <end position="170"/>
    </location>
</feature>
<feature type="transmembrane region" description="Helical" evidence="5">
    <location>
        <begin position="282"/>
        <end position="303"/>
    </location>
</feature>
<name>A0AAE1CPS1_9GAST</name>
<keyword evidence="8" id="KW-1185">Reference proteome</keyword>
<accession>A0AAE1CPS1</accession>
<comment type="caution">
    <text evidence="7">The sequence shown here is derived from an EMBL/GenBank/DDBJ whole genome shotgun (WGS) entry which is preliminary data.</text>
</comment>
<keyword evidence="3 5" id="KW-1133">Transmembrane helix</keyword>
<sequence>MAPESKPHGSETAVYLQAYFVTIATILGTGILGLPVTLSDSGLYPFLITFIIDALIQSLSVHLFVDLLQRAISAQHLGQGNAEESFPLNSMLEEDMDLESDEDDDDGPSNVQFTGAIMKGRMQHIREIPLVQPPNLHLMGRLFLGCGLGQCFDAMLLVQFIALLICYALAGSEAFAQLLGINYYYIIPVFVTVLTTAIVFALQLIQPVVSVLTFLKGSLLLGTTFVTFYVGLTVAQEVSNDFSHIGGPFLMGTVALGGVVNTMPYTFEKVPYKKKQIGNYRLAVQLGLWTCVLLNIMWCWAVLDIVPQTIEMACASHEFVSSLKPNFSGPGVTTITCKGDLSLERAADKGEISTLPLTKLLQRDHPKYTWVAVLVEVFIMVSITVSYLTIGSALHHTLKGIVASQMQNKKRNNRNKQSKSSATKWFASTGVSLGAFTVVFAVAMLNPEGFVIILEKLVSFAINIEVGLFVSLMILISRRSKYKDLEVPLPLGRWVVYLAVLLPLFFNFAVFYDVYSSVMMLVSPGDHPGVVMNITISGLNSSETNADAEFKELLTTSAISTAVPSIKSSAAPNITSTLLSSVIQSLNGSVAAGVSASSLGNSTFLPSPNR</sequence>
<feature type="transmembrane region" description="Helical" evidence="5">
    <location>
        <begin position="12"/>
        <end position="36"/>
    </location>
</feature>
<evidence type="ECO:0000313" key="7">
    <source>
        <dbReference type="EMBL" id="KAK3727245.1"/>
    </source>
</evidence>
<feature type="transmembrane region" description="Helical" evidence="5">
    <location>
        <begin position="495"/>
        <end position="515"/>
    </location>
</feature>
<evidence type="ECO:0000256" key="5">
    <source>
        <dbReference type="SAM" id="Phobius"/>
    </source>
</evidence>
<evidence type="ECO:0000259" key="6">
    <source>
        <dbReference type="Pfam" id="PF01490"/>
    </source>
</evidence>
<dbReference type="Proteomes" id="UP001283361">
    <property type="component" value="Unassembled WGS sequence"/>
</dbReference>
<keyword evidence="2 5" id="KW-0812">Transmembrane</keyword>
<dbReference type="GO" id="GO:0016020">
    <property type="term" value="C:membrane"/>
    <property type="evidence" value="ECO:0007669"/>
    <property type="project" value="UniProtKB-SubCell"/>
</dbReference>
<reference evidence="7" key="1">
    <citation type="journal article" date="2023" name="G3 (Bethesda)">
        <title>A reference genome for the long-term kleptoplast-retaining sea slug Elysia crispata morphotype clarki.</title>
        <authorList>
            <person name="Eastman K.E."/>
            <person name="Pendleton A.L."/>
            <person name="Shaikh M.A."/>
            <person name="Suttiyut T."/>
            <person name="Ogas R."/>
            <person name="Tomko P."/>
            <person name="Gavelis G."/>
            <person name="Widhalm J.R."/>
            <person name="Wisecaver J.H."/>
        </authorList>
    </citation>
    <scope>NUCLEOTIDE SEQUENCE</scope>
    <source>
        <strain evidence="7">ECLA1</strain>
    </source>
</reference>
<evidence type="ECO:0000256" key="1">
    <source>
        <dbReference type="ARBA" id="ARBA00004370"/>
    </source>
</evidence>
<dbReference type="InterPro" id="IPR013057">
    <property type="entry name" value="AA_transpt_TM"/>
</dbReference>
<gene>
    <name evidence="7" type="ORF">RRG08_049871</name>
</gene>
<feature type="transmembrane region" description="Helical" evidence="5">
    <location>
        <begin position="425"/>
        <end position="445"/>
    </location>
</feature>
<dbReference type="PANTHER" id="PTHR16189:SF6">
    <property type="entry name" value="AMINO ACID TRANSPORTER TRANSMEMBRANE DOMAIN-CONTAINING PROTEIN"/>
    <property type="match status" value="1"/>
</dbReference>
<feature type="domain" description="Amino acid transporter transmembrane" evidence="6">
    <location>
        <begin position="15"/>
        <end position="69"/>
    </location>
</feature>
<feature type="transmembrane region" description="Helical" evidence="5">
    <location>
        <begin position="182"/>
        <end position="205"/>
    </location>
</feature>
<evidence type="ECO:0000313" key="8">
    <source>
        <dbReference type="Proteomes" id="UP001283361"/>
    </source>
</evidence>
<dbReference type="PANTHER" id="PTHR16189">
    <property type="entry name" value="TRANSMEMBRANE PROTEIN 104-RELATED"/>
    <property type="match status" value="1"/>
</dbReference>
<feature type="transmembrane region" description="Helical" evidence="5">
    <location>
        <begin position="368"/>
        <end position="390"/>
    </location>
</feature>
<comment type="subcellular location">
    <subcellularLocation>
        <location evidence="1">Membrane</location>
    </subcellularLocation>
</comment>
<feature type="transmembrane region" description="Helical" evidence="5">
    <location>
        <begin position="42"/>
        <end position="65"/>
    </location>
</feature>
<protein>
    <recommendedName>
        <fullName evidence="6">Amino acid transporter transmembrane domain-containing protein</fullName>
    </recommendedName>
</protein>
<evidence type="ECO:0000256" key="4">
    <source>
        <dbReference type="ARBA" id="ARBA00023136"/>
    </source>
</evidence>
<proteinExistence type="predicted"/>
<dbReference type="Pfam" id="PF01490">
    <property type="entry name" value="Aa_trans"/>
    <property type="match status" value="1"/>
</dbReference>
<keyword evidence="4 5" id="KW-0472">Membrane</keyword>